<dbReference type="SMART" id="SM00490">
    <property type="entry name" value="HELICc"/>
    <property type="match status" value="1"/>
</dbReference>
<dbReference type="InterPro" id="IPR038248">
    <property type="entry name" value="Dicer_dimer_sf"/>
</dbReference>
<dbReference type="InterPro" id="IPR036389">
    <property type="entry name" value="RNase_III_sf"/>
</dbReference>
<evidence type="ECO:0000259" key="15">
    <source>
        <dbReference type="PROSITE" id="PS51327"/>
    </source>
</evidence>
<gene>
    <name evidence="16" type="ORF">PENSTE_c011G02209</name>
</gene>
<name>A0A1V6T6M3_9EURO</name>
<dbReference type="SUPFAM" id="SSF52540">
    <property type="entry name" value="P-loop containing nucleoside triphosphate hydrolases"/>
    <property type="match status" value="1"/>
</dbReference>
<dbReference type="InterPro" id="IPR014001">
    <property type="entry name" value="Helicase_ATP-bd"/>
</dbReference>
<evidence type="ECO:0000256" key="1">
    <source>
        <dbReference type="ARBA" id="ARBA00022721"/>
    </source>
</evidence>
<dbReference type="PROSITE" id="PS51192">
    <property type="entry name" value="HELICASE_ATP_BIND_1"/>
    <property type="match status" value="1"/>
</dbReference>
<dbReference type="InterPro" id="IPR000999">
    <property type="entry name" value="RNase_III_dom"/>
</dbReference>
<evidence type="ECO:0000313" key="16">
    <source>
        <dbReference type="EMBL" id="OQE21751.1"/>
    </source>
</evidence>
<evidence type="ECO:0000259" key="13">
    <source>
        <dbReference type="PROSITE" id="PS51192"/>
    </source>
</evidence>
<dbReference type="SMART" id="SM00487">
    <property type="entry name" value="DEXDc"/>
    <property type="match status" value="1"/>
</dbReference>
<dbReference type="GO" id="GO:0004386">
    <property type="term" value="F:helicase activity"/>
    <property type="evidence" value="ECO:0007669"/>
    <property type="project" value="UniProtKB-KW"/>
</dbReference>
<dbReference type="PROSITE" id="PS51327">
    <property type="entry name" value="DICER_DSRBF"/>
    <property type="match status" value="1"/>
</dbReference>
<dbReference type="GO" id="GO:0005524">
    <property type="term" value="F:ATP binding"/>
    <property type="evidence" value="ECO:0007669"/>
    <property type="project" value="UniProtKB-KW"/>
</dbReference>
<dbReference type="InterPro" id="IPR011545">
    <property type="entry name" value="DEAD/DEAH_box_helicase_dom"/>
</dbReference>
<dbReference type="SUPFAM" id="SSF69065">
    <property type="entry name" value="RNase III domain-like"/>
    <property type="match status" value="2"/>
</dbReference>
<comment type="caution">
    <text evidence="16">The sequence shown here is derived from an EMBL/GenBank/DDBJ whole genome shotgun (WGS) entry which is preliminary data.</text>
</comment>
<reference evidence="17" key="1">
    <citation type="journal article" date="2017" name="Nat. Microbiol.">
        <title>Global analysis of biosynthetic gene clusters reveals vast potential of secondary metabolite production in Penicillium species.</title>
        <authorList>
            <person name="Nielsen J.C."/>
            <person name="Grijseels S."/>
            <person name="Prigent S."/>
            <person name="Ji B."/>
            <person name="Dainat J."/>
            <person name="Nielsen K.F."/>
            <person name="Frisvad J.C."/>
            <person name="Workman M."/>
            <person name="Nielsen J."/>
        </authorList>
    </citation>
    <scope>NUCLEOTIDE SEQUENCE [LARGE SCALE GENOMIC DNA]</scope>
    <source>
        <strain evidence="17">IBT 24891</strain>
    </source>
</reference>
<organism evidence="16 17">
    <name type="scientific">Penicillium steckii</name>
    <dbReference type="NCBI Taxonomy" id="303698"/>
    <lineage>
        <taxon>Eukaryota</taxon>
        <taxon>Fungi</taxon>
        <taxon>Dikarya</taxon>
        <taxon>Ascomycota</taxon>
        <taxon>Pezizomycotina</taxon>
        <taxon>Eurotiomycetes</taxon>
        <taxon>Eurotiomycetidae</taxon>
        <taxon>Eurotiales</taxon>
        <taxon>Aspergillaceae</taxon>
        <taxon>Penicillium</taxon>
    </lineage>
</organism>
<keyword evidence="2" id="KW-0677">Repeat</keyword>
<evidence type="ECO:0008006" key="18">
    <source>
        <dbReference type="Google" id="ProtNLM"/>
    </source>
</evidence>
<dbReference type="GO" id="GO:0004525">
    <property type="term" value="F:ribonuclease III activity"/>
    <property type="evidence" value="ECO:0007669"/>
    <property type="project" value="InterPro"/>
</dbReference>
<dbReference type="InterPro" id="IPR005034">
    <property type="entry name" value="Dicer_dimerisation"/>
</dbReference>
<feature type="domain" description="RNase III" evidence="12">
    <location>
        <begin position="1124"/>
        <end position="1294"/>
    </location>
</feature>
<evidence type="ECO:0000259" key="14">
    <source>
        <dbReference type="PROSITE" id="PS51194"/>
    </source>
</evidence>
<evidence type="ECO:0000256" key="4">
    <source>
        <dbReference type="ARBA" id="ARBA00022801"/>
    </source>
</evidence>
<sequence length="1444" mass="163069">MVLARLASLGGQMGISTDDIMDEGSDSPMEITPEDPNPSKATKNVSFSPRGYQLEMLEASMKENIIVAMDTGSGKTHIAVLRIMAELERCPSHKIIWFLAPTVALCFQQYEVLTDHAPNVKTRVLTGLDNVDRWTEQSIWDKVLQDVRIVVSTHAVLSDALNHGFVRMSQLALLVFDEAHHCMRKHPANKIMQSHYHPMREEFGPNAVPHILGLTASPTVRSKQTELQLIEANLNAVCRTPRVNRTELLECVHRPKLERVDYPPLIHYGQSIGSRCLPMLERCVEQYDVQDDPYIDFLRQNPDTSAEAQEVALFGKTFCKKQLSKFLENSVHIYEELGGWAADLFIETSVKDLQCSFADDKELSGINRIEREHLKDFLSRIPFPEYRGEPYHLSPKLEALLKYLKQMDQSDFSAIVFAKRRILVGVLAKILDTEASYGWKYRVASFVGWSSHSDRGDCLGNWLSQDQQRDTLGDFKAGRKNLIIATDALEEGLDISSCSLVICFDKPANLKSFVQRRGRARRQKSTYMIMASQEDEKMSLGKWQELEEVMVQTYQDDERRWTKANEIESQTEPVHLRLFVASTGACLSADESLQHIHHFCALLPHLDNCENRPVFTFEEDSTSRVRGTLLLPPSVHPAVRRTPGQKWWNTERAAIKESSFFAYEALWKYGLVNDNLLPVRHTTRLEMAEGTPTTTQTGSVSSSGQFDPYKPLAEAWSSSKEFYQTVITFSINGVVDPDLTTSMILPKLVTMPAPITLYWSLERRINVDFSPPKIVNGMTPEHLSTMQRITKLLLAAPSSYGGNPKKEDYIVPFVPCIPPDQFEDWIRNKDGTDLVMEMYERDPDTKLVGFVRDTSIYAEARLFLRWVVDSTKNTVQMECQSLPPRRNLLNPATMYFEAKMGGAPALPPKIQSIPATGCTTSRLSASTGILGRFFSAILDRFEATLVAQELADTILKVVRFKDIGHVLTAITMPITQAASDYQLYEFFGDSVLKFTVACQLFYSNPTWPEARLSLERDKFISNANLTRAALEVGLDPFILNNRFTPTNWSAPSISERLSRETPQRQLGNKVIADVVEALIGAAYMDGGMLKAQKCLYRFLPDINILQEGLPPIERDESTNTVTLPESLFKLLGYKFNDTSLMKEALSHASASHDGSQSYNRLEYLGDSVLDILIMSTLADLPNKLPQGQMTLLKHACTNGNLLGFLCMNLYLEEQPSNSSTNQIYLHDFLRYNGDIVSQSRQASLKRYEKYRDETTIALNSSKNYPWLLFAKLHTDKFFCDIVESTIGAIFVDSRGDLNACAAFAEKVGVLPILRRFIEDEVDVQHPRNKAQSLVKEERRVEFKISGSLNNYTCTVQYGLKKGSLADIQVVRGVTYREEAEVLAAELVVDQIKIKEAENAALDGQAKAARAAQRAESTRLRKKRKREAKLQEEEAKKDVQENTDV</sequence>
<evidence type="ECO:0000259" key="12">
    <source>
        <dbReference type="PROSITE" id="PS50142"/>
    </source>
</evidence>
<keyword evidence="6" id="KW-0067">ATP-binding</keyword>
<dbReference type="GO" id="GO:0005737">
    <property type="term" value="C:cytoplasm"/>
    <property type="evidence" value="ECO:0007669"/>
    <property type="project" value="TreeGrafter"/>
</dbReference>
<feature type="region of interest" description="Disordered" evidence="11">
    <location>
        <begin position="1411"/>
        <end position="1444"/>
    </location>
</feature>
<keyword evidence="7 10" id="KW-0694">RNA-binding</keyword>
<dbReference type="InterPro" id="IPR001650">
    <property type="entry name" value="Helicase_C-like"/>
</dbReference>
<evidence type="ECO:0000256" key="10">
    <source>
        <dbReference type="PROSITE-ProRule" id="PRU00657"/>
    </source>
</evidence>
<keyword evidence="3" id="KW-0547">Nucleotide-binding</keyword>
<dbReference type="InterPro" id="IPR027417">
    <property type="entry name" value="P-loop_NTPase"/>
</dbReference>
<evidence type="ECO:0000256" key="2">
    <source>
        <dbReference type="ARBA" id="ARBA00022737"/>
    </source>
</evidence>
<dbReference type="CDD" id="cd18034">
    <property type="entry name" value="DEXHc_dicer"/>
    <property type="match status" value="1"/>
</dbReference>
<comment type="similarity">
    <text evidence="10">Belongs to the helicase family. Dicer subfamily.</text>
</comment>
<dbReference type="GO" id="GO:0050688">
    <property type="term" value="P:regulation of defense response to virus"/>
    <property type="evidence" value="ECO:0007669"/>
    <property type="project" value="UniProtKB-KW"/>
</dbReference>
<feature type="region of interest" description="Disordered" evidence="11">
    <location>
        <begin position="17"/>
        <end position="45"/>
    </location>
</feature>
<comment type="function">
    <text evidence="9">Dicer-like endonuclease involved in cleaving double-stranded RNA in the RNA interference (RNAi) pathway. Produces 21 to 25 bp dsRNAs (siRNAs) which target the selective destruction of homologous RNAs leading to sequence-specific suppression of gene expression, called post-transcriptional gene silencing (PTGS). Part of a broad host defense response against viral infection and transposons.</text>
</comment>
<dbReference type="OrthoDB" id="416741at2759"/>
<dbReference type="Gene3D" id="3.40.50.300">
    <property type="entry name" value="P-loop containing nucleotide triphosphate hydrolases"/>
    <property type="match status" value="2"/>
</dbReference>
<dbReference type="Pfam" id="PF00636">
    <property type="entry name" value="Ribonuclease_3"/>
    <property type="match status" value="2"/>
</dbReference>
<feature type="compositionally biased region" description="Basic and acidic residues" evidence="11">
    <location>
        <begin position="1427"/>
        <end position="1444"/>
    </location>
</feature>
<evidence type="ECO:0000313" key="17">
    <source>
        <dbReference type="Proteomes" id="UP000191285"/>
    </source>
</evidence>
<dbReference type="Proteomes" id="UP000191285">
    <property type="component" value="Unassembled WGS sequence"/>
</dbReference>
<dbReference type="GO" id="GO:0003723">
    <property type="term" value="F:RNA binding"/>
    <property type="evidence" value="ECO:0007669"/>
    <property type="project" value="UniProtKB-UniRule"/>
</dbReference>
<keyword evidence="5" id="KW-0347">Helicase</keyword>
<feature type="domain" description="RNase III" evidence="12">
    <location>
        <begin position="958"/>
        <end position="1087"/>
    </location>
</feature>
<dbReference type="Gene3D" id="1.10.1520.10">
    <property type="entry name" value="Ribonuclease III domain"/>
    <property type="match status" value="2"/>
</dbReference>
<dbReference type="STRING" id="303698.A0A1V6T6M3"/>
<proteinExistence type="inferred from homology"/>
<dbReference type="CDD" id="cd00593">
    <property type="entry name" value="RIBOc"/>
    <property type="match status" value="2"/>
</dbReference>
<evidence type="ECO:0000256" key="5">
    <source>
        <dbReference type="ARBA" id="ARBA00022806"/>
    </source>
</evidence>
<protein>
    <recommendedName>
        <fullName evidence="18">Dicer-like protein 2</fullName>
    </recommendedName>
</protein>
<keyword evidence="4" id="KW-0378">Hydrolase</keyword>
<dbReference type="GO" id="GO:0005634">
    <property type="term" value="C:nucleus"/>
    <property type="evidence" value="ECO:0007669"/>
    <property type="project" value="TreeGrafter"/>
</dbReference>
<dbReference type="Pfam" id="PF03368">
    <property type="entry name" value="Dicer_dimer"/>
    <property type="match status" value="1"/>
</dbReference>
<dbReference type="PROSITE" id="PS50142">
    <property type="entry name" value="RNASE_3_2"/>
    <property type="match status" value="2"/>
</dbReference>
<dbReference type="PROSITE" id="PS51194">
    <property type="entry name" value="HELICASE_CTER"/>
    <property type="match status" value="1"/>
</dbReference>
<keyword evidence="1" id="KW-0930">Antiviral protein</keyword>
<evidence type="ECO:0000256" key="6">
    <source>
        <dbReference type="ARBA" id="ARBA00022840"/>
    </source>
</evidence>
<dbReference type="PANTHER" id="PTHR14950">
    <property type="entry name" value="DICER-RELATED"/>
    <property type="match status" value="1"/>
</dbReference>
<evidence type="ECO:0000256" key="11">
    <source>
        <dbReference type="SAM" id="MobiDB-lite"/>
    </source>
</evidence>
<dbReference type="Gene3D" id="3.30.160.380">
    <property type="entry name" value="Dicer dimerisation domain"/>
    <property type="match status" value="1"/>
</dbReference>
<keyword evidence="8" id="KW-0051">Antiviral defense</keyword>
<dbReference type="Pfam" id="PF00270">
    <property type="entry name" value="DEAD"/>
    <property type="match status" value="1"/>
</dbReference>
<dbReference type="GO" id="GO:0051607">
    <property type="term" value="P:defense response to virus"/>
    <property type="evidence" value="ECO:0007669"/>
    <property type="project" value="UniProtKB-KW"/>
</dbReference>
<dbReference type="GO" id="GO:0030422">
    <property type="term" value="P:siRNA processing"/>
    <property type="evidence" value="ECO:0007669"/>
    <property type="project" value="TreeGrafter"/>
</dbReference>
<dbReference type="Pfam" id="PF00271">
    <property type="entry name" value="Helicase_C"/>
    <property type="match status" value="1"/>
</dbReference>
<evidence type="ECO:0000256" key="3">
    <source>
        <dbReference type="ARBA" id="ARBA00022741"/>
    </source>
</evidence>
<feature type="domain" description="Helicase ATP-binding" evidence="13">
    <location>
        <begin position="56"/>
        <end position="236"/>
    </location>
</feature>
<dbReference type="EMBL" id="MLKD01000011">
    <property type="protein sequence ID" value="OQE21751.1"/>
    <property type="molecule type" value="Genomic_DNA"/>
</dbReference>
<evidence type="ECO:0000256" key="9">
    <source>
        <dbReference type="ARBA" id="ARBA00025403"/>
    </source>
</evidence>
<evidence type="ECO:0000256" key="7">
    <source>
        <dbReference type="ARBA" id="ARBA00022884"/>
    </source>
</evidence>
<evidence type="ECO:0000256" key="8">
    <source>
        <dbReference type="ARBA" id="ARBA00023118"/>
    </source>
</evidence>
<feature type="domain" description="Helicase C-terminal" evidence="14">
    <location>
        <begin position="396"/>
        <end position="575"/>
    </location>
</feature>
<keyword evidence="17" id="KW-1185">Reference proteome</keyword>
<accession>A0A1V6T6M3</accession>
<dbReference type="PANTHER" id="PTHR14950:SF37">
    <property type="entry name" value="ENDORIBONUCLEASE DICER"/>
    <property type="match status" value="1"/>
</dbReference>
<feature type="domain" description="Dicer dsRNA-binding fold" evidence="15">
    <location>
        <begin position="592"/>
        <end position="686"/>
    </location>
</feature>
<dbReference type="SMART" id="SM00535">
    <property type="entry name" value="RIBOc"/>
    <property type="match status" value="2"/>
</dbReference>
<dbReference type="FunFam" id="3.40.50.300:FF:002480">
    <property type="entry name" value="Dicer-like protein 2"/>
    <property type="match status" value="1"/>
</dbReference>